<evidence type="ECO:0000313" key="19">
    <source>
        <dbReference type="EMBL" id="KMR58379.1"/>
    </source>
</evidence>
<dbReference type="PANTHER" id="PTHR43648">
    <property type="entry name" value="ELECTRON TRANSFER FLAVOPROTEIN BETA SUBUNIT LYSINE METHYLTRANSFERASE"/>
    <property type="match status" value="1"/>
</dbReference>
<dbReference type="Proteomes" id="UP000443506">
    <property type="component" value="Unassembled WGS sequence"/>
</dbReference>
<dbReference type="Proteomes" id="UP000459586">
    <property type="component" value="Unassembled WGS sequence"/>
</dbReference>
<evidence type="ECO:0000313" key="17">
    <source>
        <dbReference type="EMBL" id="CZQ55628.1"/>
    </source>
</evidence>
<evidence type="ECO:0000313" key="38">
    <source>
        <dbReference type="Proteomes" id="UP000442782"/>
    </source>
</evidence>
<dbReference type="GO" id="GO:0005737">
    <property type="term" value="C:cytoplasm"/>
    <property type="evidence" value="ECO:0007669"/>
    <property type="project" value="UniProtKB-SubCell"/>
</dbReference>
<reference evidence="19" key="1">
    <citation type="journal article" date="2015" name="J. Infect. Dis.">
        <title>Parallel Epidemics of Community-Associated Methicillin-Resistant Staphylococcus aureus USA300 Infection in North and South America.</title>
        <authorList>
            <person name="Planet P.J."/>
            <person name="Diaz L."/>
            <person name="Kolokotronis S.O."/>
            <person name="Narechania A."/>
            <person name="Reyes J."/>
            <person name="Xing G."/>
            <person name="Rincon S."/>
            <person name="Smith H."/>
            <person name="Panesso D."/>
            <person name="Ryan C."/>
            <person name="Smith D.P."/>
            <person name="Guzman M."/>
            <person name="Zurita J."/>
            <person name="Sebra R."/>
            <person name="Deikus G."/>
            <person name="Nolan R.L."/>
            <person name="Tenover F.C."/>
            <person name="Weinstock G.M."/>
            <person name="Robinson D.A."/>
            <person name="Arias C.A."/>
        </authorList>
    </citation>
    <scope>NUCLEOTIDE SEQUENCE</scope>
    <source>
        <strain evidence="18">CA15</strain>
        <strain evidence="19">M121</strain>
    </source>
</reference>
<dbReference type="EMBL" id="CAIIGD010000003">
    <property type="protein sequence ID" value="CAC8207110.1"/>
    <property type="molecule type" value="Genomic_DNA"/>
</dbReference>
<dbReference type="InterPro" id="IPR004498">
    <property type="entry name" value="Ribosomal_PrmA_MeTrfase"/>
</dbReference>
<evidence type="ECO:0000313" key="14">
    <source>
        <dbReference type="EMBL" id="CAC5791708.1"/>
    </source>
</evidence>
<comment type="similarity">
    <text evidence="1 6">Belongs to the methyltransferase superfamily. PrmA family.</text>
</comment>
<dbReference type="EMBL" id="CP038850">
    <property type="protein sequence ID" value="QCT57383.1"/>
    <property type="molecule type" value="Genomic_DNA"/>
</dbReference>
<reference evidence="21" key="13">
    <citation type="submission" date="2021-08" db="EMBL/GenBank/DDBJ databases">
        <title>Whole-genome sequencing of local methicillin-resistant S. aureus strain Lr2.</title>
        <authorList>
            <person name="Ali A."/>
            <person name="Ullah N."/>
        </authorList>
    </citation>
    <scope>NUCLEOTIDE SEQUENCE</scope>
    <source>
        <strain evidence="21">Lr2</strain>
    </source>
</reference>
<evidence type="ECO:0000313" key="7">
    <source>
        <dbReference type="EMBL" id="ATC71689.1"/>
    </source>
</evidence>
<feature type="binding site" evidence="6">
    <location>
        <position position="246"/>
    </location>
    <ligand>
        <name>S-adenosyl-L-methionine</name>
        <dbReference type="ChEBI" id="CHEBI:59789"/>
    </ligand>
</feature>
<dbReference type="EMBL" id="CP023391">
    <property type="protein sequence ID" value="ATC71689.1"/>
    <property type="molecule type" value="Genomic_DNA"/>
</dbReference>
<evidence type="ECO:0000313" key="43">
    <source>
        <dbReference type="Proteomes" id="UP000466646"/>
    </source>
</evidence>
<evidence type="ECO:0000313" key="33">
    <source>
        <dbReference type="Proteomes" id="UP000249918"/>
    </source>
</evidence>
<keyword evidence="4 6" id="KW-0808">Transferase</keyword>
<dbReference type="EMBL" id="CACTQT010000024">
    <property type="protein sequence ID" value="CAA4400240.1"/>
    <property type="molecule type" value="Genomic_DNA"/>
</dbReference>
<dbReference type="EMBL" id="JAANEC010000112">
    <property type="protein sequence ID" value="NUY12968.1"/>
    <property type="molecule type" value="Genomic_DNA"/>
</dbReference>
<evidence type="ECO:0000313" key="39">
    <source>
        <dbReference type="Proteomes" id="UP000443506"/>
    </source>
</evidence>
<reference evidence="25 43" key="11">
    <citation type="submission" date="2020-01" db="EMBL/GenBank/DDBJ databases">
        <title>Analysis of Virulence and Antimicrobial Resistance Gene Carriage in Staphylococcus aureus Infections in Equids Using Whole Genome Sequencing.</title>
        <authorList>
            <person name="Little S.V."/>
            <person name="Hillhouse A.E."/>
            <person name="Cohen N.D."/>
            <person name="Lawhon S.D."/>
            <person name="Bryan L.K."/>
        </authorList>
    </citation>
    <scope>NUCLEOTIDE SEQUENCE [LARGE SCALE GENOMIC DNA]</scope>
    <source>
        <strain evidence="25 43">61-017</strain>
    </source>
</reference>
<dbReference type="PIRSF" id="PIRSF000401">
    <property type="entry name" value="RPL11_MTase"/>
    <property type="match status" value="1"/>
</dbReference>
<dbReference type="CDD" id="cd02440">
    <property type="entry name" value="AdoMet_MTases"/>
    <property type="match status" value="1"/>
</dbReference>
<evidence type="ECO:0000313" key="9">
    <source>
        <dbReference type="EMBL" id="CAA4126356.1"/>
    </source>
</evidence>
<dbReference type="EMBL" id="WPTS01000037">
    <property type="protein sequence ID" value="MVK36021.1"/>
    <property type="molecule type" value="Genomic_DNA"/>
</dbReference>
<evidence type="ECO:0000313" key="11">
    <source>
        <dbReference type="EMBL" id="CAA4708259.1"/>
    </source>
</evidence>
<reference evidence="35 36" key="6">
    <citation type="submission" date="2018-11" db="EMBL/GenBank/DDBJ databases">
        <title>Genomic profiling of Staphylococcus species from a Poultry farm system in KwaZulu-Natal, South Africa.</title>
        <authorList>
            <person name="Amoako D.G."/>
            <person name="Somboro A.M."/>
            <person name="Abia A.L.K."/>
            <person name="Bester L.A."/>
            <person name="Essack S.Y."/>
        </authorList>
    </citation>
    <scope>NUCLEOTIDE SEQUENCE [LARGE SCALE GENOMIC DNA]</scope>
    <source>
        <strain evidence="29 36">SA12</strain>
        <strain evidence="28 35">SA9</strain>
    </source>
</reference>
<dbReference type="AlphaFoldDB" id="A0A068DWZ8"/>
<dbReference type="EMBL" id="CACTOE010000003">
    <property type="protein sequence ID" value="CAA4086832.1"/>
    <property type="molecule type" value="Genomic_DNA"/>
</dbReference>
<reference evidence="27" key="7">
    <citation type="submission" date="2019-04" db="EMBL/GenBank/DDBJ databases">
        <title>Whole-genome sequencing of local methicillin-resistant S. aureus strain Lr2.</title>
        <authorList>
            <person name="Ullah N."/>
            <person name="Ali A."/>
        </authorList>
    </citation>
    <scope>NUCLEOTIDE SEQUENCE [LARGE SCALE GENOMIC DNA]</scope>
    <source>
        <strain evidence="27">Lr2</strain>
    </source>
</reference>
<evidence type="ECO:0000313" key="48">
    <source>
        <dbReference type="Proteomes" id="UP000547874"/>
    </source>
</evidence>
<dbReference type="Proteomes" id="UP000443708">
    <property type="component" value="Unassembled WGS sequence"/>
</dbReference>
<dbReference type="Proteomes" id="UP000052129">
    <property type="component" value="Unassembled WGS sequence"/>
</dbReference>
<evidence type="ECO:0000313" key="21">
    <source>
        <dbReference type="EMBL" id="MBX8594848.1"/>
    </source>
</evidence>
<reference evidence="26 48" key="10">
    <citation type="journal article" date="2020" name="J. Antimicrob. Chemother.">
        <title>Detection of heterogeneous vancomycin intermediate resistance in MRSA isolates from Latin America.</title>
        <authorList>
            <person name="Castro B.E."/>
            <person name="Berrio M."/>
            <person name="Vargas M.L."/>
            <person name="Carvajal L.P."/>
            <person name="Millan L.V."/>
            <person name="Rios R."/>
            <person name="Hernandez A.K."/>
            <person name="Rincon S."/>
            <person name="Cubides P."/>
            <person name="Forero E."/>
            <person name="Dinh A."/>
            <person name="Seas C."/>
            <person name="Munita J.M."/>
            <person name="Arias C.A."/>
            <person name="Reyes J."/>
            <person name="Diaz L."/>
        </authorList>
    </citation>
    <scope>NUCLEOTIDE SEQUENCE [LARGE SCALE GENOMIC DNA]</scope>
    <source>
        <strain evidence="26 48">UE1097</strain>
    </source>
</reference>
<evidence type="ECO:0000313" key="16">
    <source>
        <dbReference type="EMBL" id="CAD7354372.1"/>
    </source>
</evidence>
<evidence type="ECO:0000313" key="20">
    <source>
        <dbReference type="EMBL" id="KSA81490.1"/>
    </source>
</evidence>
<dbReference type="GO" id="GO:0032259">
    <property type="term" value="P:methylation"/>
    <property type="evidence" value="ECO:0007669"/>
    <property type="project" value="UniProtKB-KW"/>
</dbReference>
<dbReference type="EMBL" id="UDJK01000001">
    <property type="protein sequence ID" value="SRC20619.1"/>
    <property type="molecule type" value="Genomic_DNA"/>
</dbReference>
<reference evidence="20" key="3">
    <citation type="journal article" date="2016" name="J. Infect. Dis.">
        <title>Comparative Genomics of Community-Associated Methicillin-Resistant Staphylococcus aureus Shows the Emergence of Clone ST8-USA300 in Geneva, Switzerland.</title>
        <authorList>
            <person name="Von Dach E."/>
            <person name="Diene S.M."/>
            <person name="Fankhauser C."/>
            <person name="Schrenzel J."/>
            <person name="Harbarth S."/>
            <person name="Francois P."/>
        </authorList>
    </citation>
    <scope>NUCLEOTIDE SEQUENCE</scope>
    <source>
        <strain evidence="20">MRSA_S26</strain>
    </source>
</reference>
<evidence type="ECO:0000313" key="10">
    <source>
        <dbReference type="EMBL" id="CAA4400240.1"/>
    </source>
</evidence>
<dbReference type="Proteomes" id="UP000478867">
    <property type="component" value="Unassembled WGS sequence"/>
</dbReference>
<dbReference type="EMBL" id="CACUNS010000026">
    <property type="protein sequence ID" value="CAA6131896.1"/>
    <property type="molecule type" value="Genomic_DNA"/>
</dbReference>
<organism evidence="19">
    <name type="scientific">Staphylococcus aureus</name>
    <dbReference type="NCBI Taxonomy" id="1280"/>
    <lineage>
        <taxon>Bacteria</taxon>
        <taxon>Bacillati</taxon>
        <taxon>Bacillota</taxon>
        <taxon>Bacilli</taxon>
        <taxon>Bacillales</taxon>
        <taxon>Staphylococcaceae</taxon>
        <taxon>Staphylococcus</taxon>
    </lineage>
</organism>
<evidence type="ECO:0000313" key="31">
    <source>
        <dbReference type="EMBL" id="SUL35916.1"/>
    </source>
</evidence>
<dbReference type="EMBL" id="RQTC01000053">
    <property type="protein sequence ID" value="RZH94649.1"/>
    <property type="molecule type" value="Genomic_DNA"/>
</dbReference>
<protein>
    <recommendedName>
        <fullName evidence="6">Ribosomal protein L11 methyltransferase</fullName>
        <shortName evidence="6">L11 Mtase</shortName>
        <ecNumber evidence="6">2.1.1.-</ecNumber>
    </recommendedName>
</protein>
<dbReference type="EMBL" id="RQTF01000173">
    <property type="protein sequence ID" value="RZI06697.1"/>
    <property type="molecule type" value="Genomic_DNA"/>
</dbReference>
<evidence type="ECO:0000313" key="36">
    <source>
        <dbReference type="Proteomes" id="UP000294017"/>
    </source>
</evidence>
<evidence type="ECO:0000313" key="47">
    <source>
        <dbReference type="Proteomes" id="UP000507112"/>
    </source>
</evidence>
<dbReference type="EMBL" id="JAIGOF010000012">
    <property type="protein sequence ID" value="MBX8594848.1"/>
    <property type="molecule type" value="Genomic_DNA"/>
</dbReference>
<evidence type="ECO:0000313" key="35">
    <source>
        <dbReference type="Proteomes" id="UP000293434"/>
    </source>
</evidence>
<evidence type="ECO:0000313" key="25">
    <source>
        <dbReference type="EMBL" id="NDP55493.1"/>
    </source>
</evidence>
<dbReference type="OMA" id="MYYEFFF"/>
<evidence type="ECO:0000313" key="29">
    <source>
        <dbReference type="EMBL" id="RZI06697.1"/>
    </source>
</evidence>
<dbReference type="Proteomes" id="UP000070985">
    <property type="component" value="Unassembled WGS sequence"/>
</dbReference>
<dbReference type="SMR" id="A0A068DWZ8"/>
<keyword evidence="5 6" id="KW-0949">S-adenosyl-L-methionine</keyword>
<evidence type="ECO:0000256" key="3">
    <source>
        <dbReference type="ARBA" id="ARBA00022603"/>
    </source>
</evidence>
<dbReference type="Proteomes" id="UP000254116">
    <property type="component" value="Unassembled WGS sequence"/>
</dbReference>
<evidence type="ECO:0000313" key="30">
    <source>
        <dbReference type="EMBL" id="SRC20619.1"/>
    </source>
</evidence>
<evidence type="ECO:0000313" key="13">
    <source>
        <dbReference type="EMBL" id="CAA6393574.1"/>
    </source>
</evidence>
<dbReference type="EMBL" id="WPXC01000010">
    <property type="protein sequence ID" value="MVM10095.1"/>
    <property type="molecule type" value="Genomic_DNA"/>
</dbReference>
<reference evidence="44 45" key="8">
    <citation type="submission" date="2019-11" db="EMBL/GenBank/DDBJ databases">
        <title>Implementation of targeted gown and glove precautions to prevent Staphylococcus aureus acquisition in community-based nursing homes.</title>
        <authorList>
            <person name="Stine O.C."/>
        </authorList>
    </citation>
    <scope>NUCLEOTIDE SEQUENCE [LARGE SCALE GENOMIC DNA]</scope>
    <source>
        <strain evidence="24 45">S_1081.LBCF.DN</strain>
        <strain evidence="23 44">S_2062.LAUP.DI</strain>
    </source>
</reference>
<dbReference type="Proteomes" id="UP000294017">
    <property type="component" value="Unassembled WGS sequence"/>
</dbReference>
<evidence type="ECO:0000313" key="26">
    <source>
        <dbReference type="EMBL" id="NUY12968.1"/>
    </source>
</evidence>
<dbReference type="Proteomes" id="UP000251686">
    <property type="component" value="Unassembled WGS sequence"/>
</dbReference>
<keyword evidence="19" id="KW-0687">Ribonucleoprotein</keyword>
<reference evidence="37 38" key="9">
    <citation type="submission" date="2019-12" db="EMBL/GenBank/DDBJ databases">
        <authorList>
            <consortium name="Pathogen Informatics"/>
        </authorList>
    </citation>
    <scope>NUCLEOTIDE SEQUENCE [LARGE SCALE GENOMIC DNA]</scope>
    <source>
        <strain evidence="17">1943STDY5698364</strain>
        <strain evidence="15 47">MOS105</strain>
        <strain evidence="16">NCTC13131</strain>
        <strain evidence="9 40">S040_N01_C01</strain>
        <strain evidence="8 38">S087_N01_C01</strain>
        <strain evidence="14 46">SG160</strain>
        <strain evidence="12 42">T012_N10_C04</strain>
        <strain evidence="10 37">T012_N16_C08</strain>
        <strain evidence="11 39">T065_N03_C06</strain>
        <strain evidence="13 41">T197_A02_C01</strain>
    </source>
</reference>
<dbReference type="EMBL" id="JAAFLG010000003">
    <property type="protein sequence ID" value="NDP55493.1"/>
    <property type="molecule type" value="Genomic_DNA"/>
</dbReference>
<dbReference type="EMBL" id="CACTWD010000026">
    <property type="protein sequence ID" value="CAA4708259.1"/>
    <property type="molecule type" value="Genomic_DNA"/>
</dbReference>
<dbReference type="RefSeq" id="WP_001104611.1">
    <property type="nucleotide sequence ID" value="NC_021670.1"/>
</dbReference>
<reference evidence="7 32" key="4">
    <citation type="submission" date="2017-09" db="EMBL/GenBank/DDBJ databases">
        <title>A single nucleotide polymorphism in the Staphylococcus aureus virulence regulator SaeR abolishes pathogenesis.</title>
        <authorList>
            <person name="Copin R.J."/>
            <person name="Sause W."/>
            <person name="Shopsin B."/>
            <person name="Torres V.J."/>
        </authorList>
    </citation>
    <scope>NUCLEOTIDE SEQUENCE [LARGE SCALE GENOMIC DNA]</scope>
    <source>
        <strain evidence="32">Newman</strain>
        <strain evidence="7">Newman_D2C</strain>
    </source>
</reference>
<proteinExistence type="inferred from homology"/>
<dbReference type="HAMAP" id="MF_00735">
    <property type="entry name" value="Methyltr_PrmA"/>
    <property type="match status" value="1"/>
</dbReference>
<dbReference type="Proteomes" id="UP000507112">
    <property type="component" value="Unassembled WGS sequence"/>
</dbReference>
<dbReference type="Proteomes" id="UP000471199">
    <property type="component" value="Unassembled WGS sequence"/>
</dbReference>
<name>A0A068DWZ8_STAAU</name>
<dbReference type="Proteomes" id="UP000459702">
    <property type="component" value="Unassembled WGS sequence"/>
</dbReference>
<evidence type="ECO:0000313" key="22">
    <source>
        <dbReference type="EMBL" id="MCE3361118.1"/>
    </source>
</evidence>
<evidence type="ECO:0000313" key="40">
    <source>
        <dbReference type="Proteomes" id="UP000443708"/>
    </source>
</evidence>
<dbReference type="PANTHER" id="PTHR43648:SF1">
    <property type="entry name" value="ELECTRON TRANSFER FLAVOPROTEIN BETA SUBUNIT LYSINE METHYLTRANSFERASE"/>
    <property type="match status" value="1"/>
</dbReference>
<dbReference type="Proteomes" id="UP000547874">
    <property type="component" value="Unassembled WGS sequence"/>
</dbReference>
<comment type="subcellular location">
    <subcellularLocation>
        <location evidence="6">Cytoplasm</location>
    </subcellularLocation>
</comment>
<dbReference type="Proteomes" id="UP000442782">
    <property type="component" value="Unassembled WGS sequence"/>
</dbReference>
<dbReference type="EMBL" id="UHBY01000003">
    <property type="protein sequence ID" value="SUL35916.1"/>
    <property type="molecule type" value="Genomic_DNA"/>
</dbReference>
<evidence type="ECO:0000313" key="18">
    <source>
        <dbReference type="EMBL" id="KMR37855.1"/>
    </source>
</evidence>
<evidence type="ECO:0000313" key="41">
    <source>
        <dbReference type="Proteomes" id="UP000459586"/>
    </source>
</evidence>
<evidence type="ECO:0000313" key="28">
    <source>
        <dbReference type="EMBL" id="RZH94649.1"/>
    </source>
</evidence>
<evidence type="ECO:0000256" key="6">
    <source>
        <dbReference type="HAMAP-Rule" id="MF_00735"/>
    </source>
</evidence>
<dbReference type="Proteomes" id="UP000293434">
    <property type="component" value="Unassembled WGS sequence"/>
</dbReference>
<dbReference type="EC" id="2.1.1.-" evidence="6"/>
<evidence type="ECO:0000313" key="27">
    <source>
        <dbReference type="EMBL" id="QCT57383.1"/>
    </source>
</evidence>
<dbReference type="NCBIfam" id="TIGR00406">
    <property type="entry name" value="prmA"/>
    <property type="match status" value="1"/>
</dbReference>
<dbReference type="Proteomes" id="UP000217245">
    <property type="component" value="Chromosome"/>
</dbReference>
<dbReference type="EMBL" id="JAIUEN010000010">
    <property type="protein sequence ID" value="MCE3361118.1"/>
    <property type="molecule type" value="Genomic_DNA"/>
</dbReference>
<reference evidence="22" key="12">
    <citation type="journal article" date="2021" name="Front Med (Lausanne)">
        <title>The Prevalence and Determinants of Fusidic Acid Resistance Among Methicillin-Resistant Staphylococcus aureus Clinical Isolates in China.</title>
        <authorList>
            <person name="Zhao H."/>
            <person name="Wang X."/>
            <person name="Wang B."/>
            <person name="Xu Y."/>
            <person name="Rao L."/>
            <person name="Wan B."/>
            <person name="Guo Y."/>
            <person name="Wu X."/>
            <person name="Yu J."/>
            <person name="Chen L."/>
            <person name="Li M."/>
            <person name="Yu F."/>
        </authorList>
    </citation>
    <scope>NUCLEOTIDE SEQUENCE</scope>
    <source>
        <strain evidence="22">NC-4</strain>
    </source>
</reference>
<reference evidence="22" key="14">
    <citation type="submission" date="2023-08" db="EMBL/GenBank/DDBJ databases">
        <authorList>
            <person name="Zhao H."/>
            <person name="Wang X."/>
        </authorList>
    </citation>
    <scope>NUCLEOTIDE SEQUENCE</scope>
    <source>
        <strain evidence="22">NC-4</strain>
    </source>
</reference>
<keyword evidence="2 6" id="KW-0963">Cytoplasm</keyword>
<dbReference type="EMBL" id="LALJ01000004">
    <property type="protein sequence ID" value="KMR37855.1"/>
    <property type="molecule type" value="Genomic_DNA"/>
</dbReference>
<dbReference type="Proteomes" id="UP001200271">
    <property type="component" value="Unassembled WGS sequence"/>
</dbReference>
<dbReference type="EMBL" id="FJNR01000003">
    <property type="protein sequence ID" value="CZQ55628.1"/>
    <property type="molecule type" value="Genomic_DNA"/>
</dbReference>
<dbReference type="InterPro" id="IPR029063">
    <property type="entry name" value="SAM-dependent_MTases_sf"/>
</dbReference>
<feature type="binding site" evidence="6">
    <location>
        <position position="160"/>
    </location>
    <ligand>
        <name>S-adenosyl-L-methionine</name>
        <dbReference type="ChEBI" id="CHEBI:59789"/>
    </ligand>
</feature>
<comment type="function">
    <text evidence="6">Methylates ribosomal protein L11.</text>
</comment>
<evidence type="ECO:0000313" key="8">
    <source>
        <dbReference type="EMBL" id="CAA4086832.1"/>
    </source>
</evidence>
<evidence type="ECO:0000256" key="1">
    <source>
        <dbReference type="ARBA" id="ARBA00009741"/>
    </source>
</evidence>
<evidence type="ECO:0000313" key="12">
    <source>
        <dbReference type="EMBL" id="CAA6131896.1"/>
    </source>
</evidence>
<dbReference type="EMBL" id="LFVP01000001">
    <property type="protein sequence ID" value="KSA81490.1"/>
    <property type="molecule type" value="Genomic_DNA"/>
</dbReference>
<comment type="catalytic activity">
    <reaction evidence="6">
        <text>L-lysyl-[protein] + 3 S-adenosyl-L-methionine = N(6),N(6),N(6)-trimethyl-L-lysyl-[protein] + 3 S-adenosyl-L-homocysteine + 3 H(+)</text>
        <dbReference type="Rhea" id="RHEA:54192"/>
        <dbReference type="Rhea" id="RHEA-COMP:9752"/>
        <dbReference type="Rhea" id="RHEA-COMP:13826"/>
        <dbReference type="ChEBI" id="CHEBI:15378"/>
        <dbReference type="ChEBI" id="CHEBI:29969"/>
        <dbReference type="ChEBI" id="CHEBI:57856"/>
        <dbReference type="ChEBI" id="CHEBI:59789"/>
        <dbReference type="ChEBI" id="CHEBI:61961"/>
    </reaction>
</comment>
<dbReference type="EMBL" id="LALQ01000003">
    <property type="protein sequence ID" value="KMR58379.1"/>
    <property type="molecule type" value="Genomic_DNA"/>
</dbReference>
<evidence type="ECO:0000313" key="32">
    <source>
        <dbReference type="Proteomes" id="UP000217245"/>
    </source>
</evidence>
<evidence type="ECO:0000313" key="37">
    <source>
        <dbReference type="Proteomes" id="UP000442696"/>
    </source>
</evidence>
<feature type="binding site" evidence="6">
    <location>
        <position position="203"/>
    </location>
    <ligand>
        <name>S-adenosyl-L-methionine</name>
        <dbReference type="ChEBI" id="CHEBI:59789"/>
    </ligand>
</feature>
<evidence type="ECO:0000313" key="15">
    <source>
        <dbReference type="EMBL" id="CAC8207110.1"/>
    </source>
</evidence>
<evidence type="ECO:0000256" key="5">
    <source>
        <dbReference type="ARBA" id="ARBA00022691"/>
    </source>
</evidence>
<evidence type="ECO:0000313" key="24">
    <source>
        <dbReference type="EMBL" id="MVM10095.1"/>
    </source>
</evidence>
<feature type="binding site" evidence="6">
    <location>
        <position position="181"/>
    </location>
    <ligand>
        <name>S-adenosyl-L-methionine</name>
        <dbReference type="ChEBI" id="CHEBI:59789"/>
    </ligand>
</feature>
<dbReference type="GO" id="GO:0008276">
    <property type="term" value="F:protein methyltransferase activity"/>
    <property type="evidence" value="ECO:0007669"/>
    <property type="project" value="UniProtKB-UniRule"/>
</dbReference>
<dbReference type="Pfam" id="PF06325">
    <property type="entry name" value="PrmA"/>
    <property type="match status" value="1"/>
</dbReference>
<gene>
    <name evidence="6 8" type="primary">prmA</name>
    <name evidence="20" type="ORF">ACR79_01180</name>
    <name evidence="7" type="ORF">CNH36_08450</name>
    <name evidence="27" type="ORF">E1948_08080</name>
    <name evidence="21" type="ORF">E1948_09595</name>
    <name evidence="28" type="ORF">EIG94_04245</name>
    <name evidence="29" type="ORF">EIH03_09390</name>
    <name evidence="19" type="ORF">EP54_00990</name>
    <name evidence="18" type="ORF">EQ90_02005</name>
    <name evidence="17" type="ORF">ERS391062_00600</name>
    <name evidence="23" type="ORF">GO814_12805</name>
    <name evidence="24" type="ORF">GO942_05260</name>
    <name evidence="26" type="ORF">GQX37_10635</name>
    <name evidence="25" type="ORF">GZ130_02640</name>
    <name evidence="22" type="ORF">LB359_01915</name>
    <name evidence="31" type="ORF">NCTC10702_02498</name>
    <name evidence="16" type="ORF">NCTC13131_01912</name>
    <name evidence="8" type="ORF">SAMEA1029512_00518</name>
    <name evidence="9" type="ORF">SAMEA1029528_01618</name>
    <name evidence="30" type="ORF">SAMEA1466929_00289</name>
    <name evidence="10" type="ORF">SAMEA2078260_02714</name>
    <name evidence="12" type="ORF">SAMEA2078588_02752</name>
    <name evidence="13" type="ORF">SAMEA2080344_02720</name>
    <name evidence="11" type="ORF">SAMEA2081063_02765</name>
    <name evidence="14" type="ORF">SAMEA4008575_01409</name>
    <name evidence="15" type="ORF">SAMEA70146418_01091</name>
</gene>
<dbReference type="InterPro" id="IPR050078">
    <property type="entry name" value="Ribosomal_L11_MeTrfase_PrmA"/>
</dbReference>
<dbReference type="EMBL" id="CACURZ010000024">
    <property type="protein sequence ID" value="CAA6393574.1"/>
    <property type="molecule type" value="Genomic_DNA"/>
</dbReference>
<dbReference type="Proteomes" id="UP000249918">
    <property type="component" value="Unassembled WGS sequence"/>
</dbReference>
<accession>A0A1E8X2T0</accession>
<dbReference type="EMBL" id="CACTPI010000006">
    <property type="protein sequence ID" value="CAA4126356.1"/>
    <property type="molecule type" value="Genomic_DNA"/>
</dbReference>
<dbReference type="Gene3D" id="3.40.50.150">
    <property type="entry name" value="Vaccinia Virus protein VP39"/>
    <property type="match status" value="1"/>
</dbReference>
<dbReference type="SUPFAM" id="SSF53335">
    <property type="entry name" value="S-adenosyl-L-methionine-dependent methyltransferases"/>
    <property type="match status" value="1"/>
</dbReference>
<evidence type="ECO:0000313" key="23">
    <source>
        <dbReference type="EMBL" id="MVK36021.1"/>
    </source>
</evidence>
<dbReference type="KEGG" id="saur:SABB_00497"/>
<accession>A0A068DWZ8</accession>
<evidence type="ECO:0000313" key="34">
    <source>
        <dbReference type="Proteomes" id="UP000254116"/>
    </source>
</evidence>
<dbReference type="Proteomes" id="UP000505390">
    <property type="component" value="Unassembled WGS sequence"/>
</dbReference>
<evidence type="ECO:0000256" key="4">
    <source>
        <dbReference type="ARBA" id="ARBA00022679"/>
    </source>
</evidence>
<evidence type="ECO:0000313" key="44">
    <source>
        <dbReference type="Proteomes" id="UP000471199"/>
    </source>
</evidence>
<evidence type="ECO:0000313" key="45">
    <source>
        <dbReference type="Proteomes" id="UP000478867"/>
    </source>
</evidence>
<dbReference type="EMBL" id="CAIGXB010000004">
    <property type="protein sequence ID" value="CAC5791708.1"/>
    <property type="molecule type" value="Genomic_DNA"/>
</dbReference>
<reference evidence="20" key="2">
    <citation type="submission" date="2015-06" db="EMBL/GenBank/DDBJ databases">
        <authorList>
            <person name="Diene S.M."/>
            <person name="Von Dach E."/>
            <person name="Fankhauser C."/>
            <person name="Schrenzel J."/>
            <person name="Harbarth S."/>
            <person name="Francois P."/>
        </authorList>
    </citation>
    <scope>NUCLEOTIDE SEQUENCE</scope>
    <source>
        <strain evidence="20">MRSA_S26</strain>
    </source>
</reference>
<evidence type="ECO:0000313" key="46">
    <source>
        <dbReference type="Proteomes" id="UP000505390"/>
    </source>
</evidence>
<dbReference type="Proteomes" id="UP000309390">
    <property type="component" value="Unassembled WGS sequence"/>
</dbReference>
<sequence length="312" mass="35513">MNWTELSIIINHEAVELATNILENHGSNGVVIEDSDDLINQPEDKYGEIYALKKEDYPDKGVRLKAYFNEMTYDDKLRQQIKDELLNLDELDQHNVQFSEQIIAETDWENEWKNYFHPFRASKKFTIVPSWETYAKEADEELCIELDPGMAFGTGDHPTTSMCLKAIETYVLPQHSVIDVGTGSGILSIASHLIGVKRIKALDIDEMAVSVAKENFRRNHCETLIEAVPGNLLKDETEKFDIVIANILAHIIDEMIEDAYNTLNEGGYFITSGIIKEKYEGIQSHMERVGFKIISEQHDNGWVCLVGQKVSE</sequence>
<dbReference type="Proteomes" id="UP000442696">
    <property type="component" value="Unassembled WGS sequence"/>
</dbReference>
<evidence type="ECO:0000256" key="2">
    <source>
        <dbReference type="ARBA" id="ARBA00022490"/>
    </source>
</evidence>
<dbReference type="EMBL" id="UAUZ02000003">
    <property type="protein sequence ID" value="CAD7354372.1"/>
    <property type="molecule type" value="Genomic_DNA"/>
</dbReference>
<dbReference type="Proteomes" id="UP000466646">
    <property type="component" value="Unassembled WGS sequence"/>
</dbReference>
<keyword evidence="3 6" id="KW-0489">Methyltransferase</keyword>
<evidence type="ECO:0000313" key="42">
    <source>
        <dbReference type="Proteomes" id="UP000459702"/>
    </source>
</evidence>
<reference evidence="33 34" key="5">
    <citation type="submission" date="2018-06" db="EMBL/GenBank/DDBJ databases">
        <authorList>
            <consortium name="Pathogen Informatics"/>
            <person name="Doyle S."/>
        </authorList>
    </citation>
    <scope>NUCLEOTIDE SEQUENCE [LARGE SCALE GENOMIC DNA]</scope>
    <source>
        <strain evidence="30 33">EOE047</strain>
        <strain evidence="31 34">NCTC10702</strain>
    </source>
</reference>
<dbReference type="GO" id="GO:0005840">
    <property type="term" value="C:ribosome"/>
    <property type="evidence" value="ECO:0007669"/>
    <property type="project" value="UniProtKB-KW"/>
</dbReference>
<keyword evidence="19" id="KW-0689">Ribosomal protein</keyword>